<dbReference type="EMBL" id="QWET01000010">
    <property type="protein sequence ID" value="RIH64512.1"/>
    <property type="molecule type" value="Genomic_DNA"/>
</dbReference>
<feature type="domain" description="Calcineurin-like phosphoesterase" evidence="2">
    <location>
        <begin position="135"/>
        <end position="324"/>
    </location>
</feature>
<comment type="caution">
    <text evidence="4">The sequence shown here is derived from an EMBL/GenBank/DDBJ whole genome shotgun (WGS) entry which is preliminary data.</text>
</comment>
<dbReference type="AlphaFoldDB" id="A0A399D1B5"/>
<dbReference type="GO" id="GO:0046872">
    <property type="term" value="F:metal ion binding"/>
    <property type="evidence" value="ECO:0007669"/>
    <property type="project" value="InterPro"/>
</dbReference>
<dbReference type="CDD" id="cd00063">
    <property type="entry name" value="FN3"/>
    <property type="match status" value="1"/>
</dbReference>
<protein>
    <submittedName>
        <fullName evidence="4">Metallophosphoesterase family protein</fullName>
    </submittedName>
</protein>
<evidence type="ECO:0000259" key="3">
    <source>
        <dbReference type="Pfam" id="PF16656"/>
    </source>
</evidence>
<dbReference type="SUPFAM" id="SSF56300">
    <property type="entry name" value="Metallo-dependent phosphatases"/>
    <property type="match status" value="1"/>
</dbReference>
<evidence type="ECO:0000256" key="1">
    <source>
        <dbReference type="ARBA" id="ARBA00022729"/>
    </source>
</evidence>
<keyword evidence="1" id="KW-0732">Signal</keyword>
<keyword evidence="5" id="KW-1185">Reference proteome</keyword>
<dbReference type="InterPro" id="IPR029052">
    <property type="entry name" value="Metallo-depent_PP-like"/>
</dbReference>
<sequence>MTCIFILWGNGMKAQVNAPSIIPDRVILNLTEDPSTSVAVTWRTDTTVTNAVVEIQPAAPMIDAKASKTFSGKTSTQKYSWGEEPEIVSHHHSCIITGLKPGKKYAYRVGYPDHWSEWFQFQTASDIASPFSFIYFGDPQNDLKSRWSRVIRAAYRYQPDCHFMLYAGDLINRAGTDREWHEWFLAGSFIYGMVPQMMTPGNHDYNDLTLDPHWNKQFTLPANGPKGLEGTCYVVDYNNLRLISIDSAVDSELENENGWQMQTQKAWLDSVLRTNTRKWVIVTTHLPFYSPKANRDNKVLRNNFQPILEKYKVDLVLTGHDHSYGRGKTTDNPQSGHEVMYVVSVSGPKMYEAGDKDWMERSGSFKQLFQAITIDNNELIYKSFTADGELFDEFKLSKNE</sequence>
<accession>A0A399D1B5</accession>
<evidence type="ECO:0000313" key="4">
    <source>
        <dbReference type="EMBL" id="RIH64512.1"/>
    </source>
</evidence>
<dbReference type="Pfam" id="PF00149">
    <property type="entry name" value="Metallophos"/>
    <property type="match status" value="1"/>
</dbReference>
<dbReference type="InterPro" id="IPR008963">
    <property type="entry name" value="Purple_acid_Pase-like_N"/>
</dbReference>
<dbReference type="Gene3D" id="3.60.21.10">
    <property type="match status" value="1"/>
</dbReference>
<evidence type="ECO:0000313" key="5">
    <source>
        <dbReference type="Proteomes" id="UP000266441"/>
    </source>
</evidence>
<name>A0A399D1B5_9BACT</name>
<dbReference type="InterPro" id="IPR015914">
    <property type="entry name" value="PAPs_N"/>
</dbReference>
<proteinExistence type="predicted"/>
<dbReference type="InterPro" id="IPR004843">
    <property type="entry name" value="Calcineurin-like_PHP"/>
</dbReference>
<feature type="domain" description="Purple acid phosphatase N-terminal" evidence="3">
    <location>
        <begin position="23"/>
        <end position="123"/>
    </location>
</feature>
<evidence type="ECO:0000259" key="2">
    <source>
        <dbReference type="Pfam" id="PF00149"/>
    </source>
</evidence>
<dbReference type="SUPFAM" id="SSF49363">
    <property type="entry name" value="Purple acid phosphatase, N-terminal domain"/>
    <property type="match status" value="1"/>
</dbReference>
<dbReference type="Pfam" id="PF16656">
    <property type="entry name" value="Pur_ac_phosph_N"/>
    <property type="match status" value="1"/>
</dbReference>
<dbReference type="InterPro" id="IPR003961">
    <property type="entry name" value="FN3_dom"/>
</dbReference>
<dbReference type="PANTHER" id="PTHR45867:SF3">
    <property type="entry name" value="ACID PHOSPHATASE TYPE 7"/>
    <property type="match status" value="1"/>
</dbReference>
<reference evidence="4 5" key="1">
    <citation type="journal article" date="2015" name="Int. J. Syst. Evol. Microbiol.">
        <title>Mariniphaga sediminis sp. nov., isolated from coastal sediment.</title>
        <authorList>
            <person name="Wang F.Q."/>
            <person name="Shen Q.Y."/>
            <person name="Chen G.J."/>
            <person name="Du Z.J."/>
        </authorList>
    </citation>
    <scope>NUCLEOTIDE SEQUENCE [LARGE SCALE GENOMIC DNA]</scope>
    <source>
        <strain evidence="4 5">SY21</strain>
    </source>
</reference>
<gene>
    <name evidence="4" type="ORF">D1164_14230</name>
</gene>
<dbReference type="Gene3D" id="2.60.40.380">
    <property type="entry name" value="Purple acid phosphatase-like, N-terminal"/>
    <property type="match status" value="1"/>
</dbReference>
<dbReference type="Proteomes" id="UP000266441">
    <property type="component" value="Unassembled WGS sequence"/>
</dbReference>
<dbReference type="PANTHER" id="PTHR45867">
    <property type="entry name" value="PURPLE ACID PHOSPHATASE"/>
    <property type="match status" value="1"/>
</dbReference>
<dbReference type="GO" id="GO:0003993">
    <property type="term" value="F:acid phosphatase activity"/>
    <property type="evidence" value="ECO:0007669"/>
    <property type="project" value="InterPro"/>
</dbReference>
<organism evidence="4 5">
    <name type="scientific">Mariniphaga sediminis</name>
    <dbReference type="NCBI Taxonomy" id="1628158"/>
    <lineage>
        <taxon>Bacteria</taxon>
        <taxon>Pseudomonadati</taxon>
        <taxon>Bacteroidota</taxon>
        <taxon>Bacteroidia</taxon>
        <taxon>Marinilabiliales</taxon>
        <taxon>Prolixibacteraceae</taxon>
        <taxon>Mariniphaga</taxon>
    </lineage>
</organism>